<evidence type="ECO:0000313" key="3">
    <source>
        <dbReference type="Proteomes" id="UP000572635"/>
    </source>
</evidence>
<dbReference type="RefSeq" id="WP_184391894.1">
    <property type="nucleotide sequence ID" value="NZ_BAAAJD010000042.1"/>
</dbReference>
<dbReference type="EMBL" id="JACHDB010000001">
    <property type="protein sequence ID" value="MBB5432312.1"/>
    <property type="molecule type" value="Genomic_DNA"/>
</dbReference>
<sequence length="185" mass="19766">MAKQNLRPRTPRRAVGSTVLGAMCAGGALVWAFIAGVSLMPASTPAEEPQGSELDMVSDSSADAAPEAVDSPEGRLQIQVSSEDRAYIQNLTCTGDAVADPALCRELASIAAEQEEEAEEQETGVGLFDEVPEEAVCDADRAYGPGEARITGEWEGEEVDTALNRADSCEEVRWQRLLPLLEPME</sequence>
<dbReference type="Proteomes" id="UP000572635">
    <property type="component" value="Unassembled WGS sequence"/>
</dbReference>
<dbReference type="SUPFAM" id="SSF55399">
    <property type="entry name" value="Subtilisin inhibitor"/>
    <property type="match status" value="1"/>
</dbReference>
<dbReference type="AlphaFoldDB" id="A0A7W8VDJ1"/>
<dbReference type="GO" id="GO:0004867">
    <property type="term" value="F:serine-type endopeptidase inhibitor activity"/>
    <property type="evidence" value="ECO:0007669"/>
    <property type="project" value="InterPro"/>
</dbReference>
<protein>
    <submittedName>
        <fullName evidence="2">Uncharacterized protein</fullName>
    </submittedName>
</protein>
<dbReference type="InterPro" id="IPR036819">
    <property type="entry name" value="Subtilisin_inhibitor-like_sf"/>
</dbReference>
<gene>
    <name evidence="2" type="ORF">HDA36_002396</name>
</gene>
<organism evidence="2 3">
    <name type="scientific">Nocardiopsis composta</name>
    <dbReference type="NCBI Taxonomy" id="157465"/>
    <lineage>
        <taxon>Bacteria</taxon>
        <taxon>Bacillati</taxon>
        <taxon>Actinomycetota</taxon>
        <taxon>Actinomycetes</taxon>
        <taxon>Streptosporangiales</taxon>
        <taxon>Nocardiopsidaceae</taxon>
        <taxon>Nocardiopsis</taxon>
    </lineage>
</organism>
<proteinExistence type="predicted"/>
<evidence type="ECO:0000256" key="1">
    <source>
        <dbReference type="SAM" id="MobiDB-lite"/>
    </source>
</evidence>
<evidence type="ECO:0000313" key="2">
    <source>
        <dbReference type="EMBL" id="MBB5432312.1"/>
    </source>
</evidence>
<feature type="region of interest" description="Disordered" evidence="1">
    <location>
        <begin position="43"/>
        <end position="75"/>
    </location>
</feature>
<reference evidence="2 3" key="1">
    <citation type="submission" date="2020-08" db="EMBL/GenBank/DDBJ databases">
        <title>Sequencing the genomes of 1000 actinobacteria strains.</title>
        <authorList>
            <person name="Klenk H.-P."/>
        </authorList>
    </citation>
    <scope>NUCLEOTIDE SEQUENCE [LARGE SCALE GENOMIC DNA]</scope>
    <source>
        <strain evidence="2 3">DSM 44551</strain>
    </source>
</reference>
<keyword evidence="3" id="KW-1185">Reference proteome</keyword>
<comment type="caution">
    <text evidence="2">The sequence shown here is derived from an EMBL/GenBank/DDBJ whole genome shotgun (WGS) entry which is preliminary data.</text>
</comment>
<name>A0A7W8VDJ1_9ACTN</name>
<dbReference type="Gene3D" id="3.30.350.10">
    <property type="entry name" value="Subtilisin inhibitor-like"/>
    <property type="match status" value="1"/>
</dbReference>
<accession>A0A7W8VDJ1</accession>